<dbReference type="Proteomes" id="UP000186817">
    <property type="component" value="Unassembled WGS sequence"/>
</dbReference>
<dbReference type="EMBL" id="LSRX01000352">
    <property type="protein sequence ID" value="OLP99713.1"/>
    <property type="molecule type" value="Genomic_DNA"/>
</dbReference>
<dbReference type="AlphaFoldDB" id="A0A1Q9DX10"/>
<evidence type="ECO:0000313" key="1">
    <source>
        <dbReference type="EMBL" id="OLP99713.1"/>
    </source>
</evidence>
<evidence type="ECO:0000313" key="2">
    <source>
        <dbReference type="Proteomes" id="UP000186817"/>
    </source>
</evidence>
<proteinExistence type="predicted"/>
<gene>
    <name evidence="1" type="ORF">AK812_SmicGene17696</name>
</gene>
<protein>
    <submittedName>
        <fullName evidence="1">Uncharacterized protein</fullName>
    </submittedName>
</protein>
<keyword evidence="2" id="KW-1185">Reference proteome</keyword>
<accession>A0A1Q9DX10</accession>
<name>A0A1Q9DX10_SYMMI</name>
<dbReference type="OrthoDB" id="406415at2759"/>
<reference evidence="1 2" key="1">
    <citation type="submission" date="2016-02" db="EMBL/GenBank/DDBJ databases">
        <title>Genome analysis of coral dinoflagellate symbionts highlights evolutionary adaptations to a symbiotic lifestyle.</title>
        <authorList>
            <person name="Aranda M."/>
            <person name="Li Y."/>
            <person name="Liew Y.J."/>
            <person name="Baumgarten S."/>
            <person name="Simakov O."/>
            <person name="Wilson M."/>
            <person name="Piel J."/>
            <person name="Ashoor H."/>
            <person name="Bougouffa S."/>
            <person name="Bajic V.B."/>
            <person name="Ryu T."/>
            <person name="Ravasi T."/>
            <person name="Bayer T."/>
            <person name="Micklem G."/>
            <person name="Kim H."/>
            <person name="Bhak J."/>
            <person name="Lajeunesse T.C."/>
            <person name="Voolstra C.R."/>
        </authorList>
    </citation>
    <scope>NUCLEOTIDE SEQUENCE [LARGE SCALE GENOMIC DNA]</scope>
    <source>
        <strain evidence="1 2">CCMP2467</strain>
    </source>
</reference>
<sequence length="345" mass="38281">MSLLRVAVVFSTVACGTQSKGSIDSECQDEHCAVSHLQLQTALVVPPAVESFFALAPGELQHCQDPPPEEDYAKPITEVLYEHPGEDAWCILSKATATGGFNFSLACAMARKHKYIRGYAEYDYQRVQFETKTSPQAVGEAFHLKTQKEVVLPSGSSLMVRDYTDIFCAINGYYNVSRAAVLNDYEYLTHVSGNLCSIAKQRVPDYTSLSLNDMILPVVPHMNYINKLLMSDNPVVHLNQTDVDIMYTTAGVQCRMDNDHGGNCDVAYCAYRGCLDADGMTVKQTDKGPGHMGPTWVVAALWLHRQVARAGLEKDEQKRPKSKQTPCGGWLEPRLLRVPVVRLEE</sequence>
<comment type="caution">
    <text evidence="1">The sequence shown here is derived from an EMBL/GenBank/DDBJ whole genome shotgun (WGS) entry which is preliminary data.</text>
</comment>
<organism evidence="1 2">
    <name type="scientific">Symbiodinium microadriaticum</name>
    <name type="common">Dinoflagellate</name>
    <name type="synonym">Zooxanthella microadriatica</name>
    <dbReference type="NCBI Taxonomy" id="2951"/>
    <lineage>
        <taxon>Eukaryota</taxon>
        <taxon>Sar</taxon>
        <taxon>Alveolata</taxon>
        <taxon>Dinophyceae</taxon>
        <taxon>Suessiales</taxon>
        <taxon>Symbiodiniaceae</taxon>
        <taxon>Symbiodinium</taxon>
    </lineage>
</organism>